<dbReference type="GO" id="GO:0004930">
    <property type="term" value="F:G protein-coupled receptor activity"/>
    <property type="evidence" value="ECO:0007669"/>
    <property type="project" value="UniProtKB-KW"/>
</dbReference>
<keyword evidence="2 12" id="KW-1003">Cell membrane</keyword>
<dbReference type="SUPFAM" id="SSF81321">
    <property type="entry name" value="Family A G protein-coupled receptor-like"/>
    <property type="match status" value="1"/>
</dbReference>
<dbReference type="Pfam" id="PF13853">
    <property type="entry name" value="7tm_4"/>
    <property type="match status" value="1"/>
</dbReference>
<dbReference type="InterPro" id="IPR000276">
    <property type="entry name" value="GPCR_Rhodpsn"/>
</dbReference>
<proteinExistence type="inferred from homology"/>
<dbReference type="InterPro" id="IPR050516">
    <property type="entry name" value="Olfactory_GPCR"/>
</dbReference>
<keyword evidence="10 11" id="KW-0807">Transducer</keyword>
<evidence type="ECO:0000256" key="7">
    <source>
        <dbReference type="ARBA" id="ARBA00023040"/>
    </source>
</evidence>
<keyword evidence="4 11" id="KW-0812">Transmembrane</keyword>
<accession>A0A6P7WNI7</accession>
<feature type="transmembrane region" description="Helical" evidence="12">
    <location>
        <begin position="210"/>
        <end position="231"/>
    </location>
</feature>
<dbReference type="PRINTS" id="PR00237">
    <property type="entry name" value="GPCRRHODOPSN"/>
</dbReference>
<feature type="transmembrane region" description="Helical" evidence="12">
    <location>
        <begin position="30"/>
        <end position="53"/>
    </location>
</feature>
<dbReference type="OrthoDB" id="9877182at2759"/>
<dbReference type="Proteomes" id="UP000515156">
    <property type="component" value="Chromosome 14"/>
</dbReference>
<dbReference type="RefSeq" id="XP_030042626.1">
    <property type="nucleotide sequence ID" value="XM_030186766.1"/>
</dbReference>
<evidence type="ECO:0000256" key="6">
    <source>
        <dbReference type="ARBA" id="ARBA00022989"/>
    </source>
</evidence>
<name>A0A6P7WNI7_9AMPH</name>
<evidence type="ECO:0000256" key="2">
    <source>
        <dbReference type="ARBA" id="ARBA00022475"/>
    </source>
</evidence>
<dbReference type="InterPro" id="IPR017452">
    <property type="entry name" value="GPCR_Rhodpsn_7TM"/>
</dbReference>
<evidence type="ECO:0000256" key="5">
    <source>
        <dbReference type="ARBA" id="ARBA00022725"/>
    </source>
</evidence>
<keyword evidence="9 11" id="KW-0675">Receptor</keyword>
<dbReference type="PANTHER" id="PTHR26452">
    <property type="entry name" value="OLFACTORY RECEPTOR"/>
    <property type="match status" value="1"/>
</dbReference>
<evidence type="ECO:0000256" key="8">
    <source>
        <dbReference type="ARBA" id="ARBA00023136"/>
    </source>
</evidence>
<dbReference type="CDD" id="cd13954">
    <property type="entry name" value="7tmA_OR"/>
    <property type="match status" value="1"/>
</dbReference>
<evidence type="ECO:0000259" key="13">
    <source>
        <dbReference type="PROSITE" id="PS50262"/>
    </source>
</evidence>
<keyword evidence="6 12" id="KW-1133">Transmembrane helix</keyword>
<keyword evidence="7 11" id="KW-0297">G-protein coupled receptor</keyword>
<evidence type="ECO:0000256" key="12">
    <source>
        <dbReference type="RuleBase" id="RU363047"/>
    </source>
</evidence>
<feature type="domain" description="G-protein coupled receptors family 1 profile" evidence="13">
    <location>
        <begin position="46"/>
        <end position="295"/>
    </location>
</feature>
<dbReference type="InParanoid" id="A0A6P7WNI7"/>
<evidence type="ECO:0000256" key="10">
    <source>
        <dbReference type="ARBA" id="ARBA00023224"/>
    </source>
</evidence>
<dbReference type="AlphaFoldDB" id="A0A6P7WNI7"/>
<evidence type="ECO:0000256" key="4">
    <source>
        <dbReference type="ARBA" id="ARBA00022692"/>
    </source>
</evidence>
<gene>
    <name evidence="15" type="primary">LOC115457349</name>
</gene>
<keyword evidence="3 12" id="KW-0716">Sensory transduction</keyword>
<dbReference type="GeneID" id="115457349"/>
<dbReference type="GO" id="GO:0005886">
    <property type="term" value="C:plasma membrane"/>
    <property type="evidence" value="ECO:0007669"/>
    <property type="project" value="UniProtKB-SubCell"/>
</dbReference>
<feature type="transmembrane region" description="Helical" evidence="12">
    <location>
        <begin position="96"/>
        <end position="125"/>
    </location>
</feature>
<dbReference type="GO" id="GO:0004984">
    <property type="term" value="F:olfactory receptor activity"/>
    <property type="evidence" value="ECO:0007669"/>
    <property type="project" value="InterPro"/>
</dbReference>
<dbReference type="InterPro" id="IPR000725">
    <property type="entry name" value="Olfact_rcpt"/>
</dbReference>
<evidence type="ECO:0000256" key="3">
    <source>
        <dbReference type="ARBA" id="ARBA00022606"/>
    </source>
</evidence>
<keyword evidence="5 12" id="KW-0552">Olfaction</keyword>
<feature type="transmembrane region" description="Helical" evidence="12">
    <location>
        <begin position="278"/>
        <end position="297"/>
    </location>
</feature>
<keyword evidence="8 12" id="KW-0472">Membrane</keyword>
<comment type="subcellular location">
    <subcellularLocation>
        <location evidence="1 12">Cell membrane</location>
        <topology evidence="1 12">Multi-pass membrane protein</topology>
    </subcellularLocation>
</comment>
<evidence type="ECO:0000256" key="1">
    <source>
        <dbReference type="ARBA" id="ARBA00004651"/>
    </source>
</evidence>
<comment type="similarity">
    <text evidence="11">Belongs to the G-protein coupled receptor 1 family.</text>
</comment>
<feature type="transmembrane region" description="Helical" evidence="12">
    <location>
        <begin position="145"/>
        <end position="166"/>
    </location>
</feature>
<sequence>MTVNKWTSQNHTAIMGFIILGFSDVRELELLISFLVLLVYVLNLLGNLTILVVIHLDPRLHTPMYFFLGNLSILDMCYATDTLHKVLDSFFTGRKFIPFIACLVQMYFFTTFACSEFYLLSVMAYDRYIAICNPLRYSVIMNRRVCVLLAAVSWAISFSGSVPYPLMVSQLSFCKSNEINHFFCDLTALLKLSCSETLPVELTVLIESGVFGMSPFLLTLTSYVYIISTILRIRSTEGRRKAFSTCSAHLTAVILFYGTVMCTYLRPASMYSLSRDKLFALLYTAVIPTLNPVIYSLKNKQVKDALKRVIYGKIFSSVMAKE</sequence>
<dbReference type="PROSITE" id="PS50262">
    <property type="entry name" value="G_PROTEIN_RECEP_F1_2"/>
    <property type="match status" value="1"/>
</dbReference>
<evidence type="ECO:0000256" key="9">
    <source>
        <dbReference type="ARBA" id="ARBA00023170"/>
    </source>
</evidence>
<feature type="transmembrane region" description="Helical" evidence="12">
    <location>
        <begin position="243"/>
        <end position="266"/>
    </location>
</feature>
<protein>
    <recommendedName>
        <fullName evidence="12">Olfactory receptor</fullName>
    </recommendedName>
</protein>
<reference evidence="15" key="1">
    <citation type="submission" date="2025-08" db="UniProtKB">
        <authorList>
            <consortium name="RefSeq"/>
        </authorList>
    </citation>
    <scope>IDENTIFICATION</scope>
</reference>
<dbReference type="PROSITE" id="PS00237">
    <property type="entry name" value="G_PROTEIN_RECEP_F1_1"/>
    <property type="match status" value="1"/>
</dbReference>
<evidence type="ECO:0000256" key="11">
    <source>
        <dbReference type="RuleBase" id="RU000688"/>
    </source>
</evidence>
<evidence type="ECO:0000313" key="14">
    <source>
        <dbReference type="Proteomes" id="UP000515156"/>
    </source>
</evidence>
<organism evidence="14 15">
    <name type="scientific">Microcaecilia unicolor</name>
    <dbReference type="NCBI Taxonomy" id="1415580"/>
    <lineage>
        <taxon>Eukaryota</taxon>
        <taxon>Metazoa</taxon>
        <taxon>Chordata</taxon>
        <taxon>Craniata</taxon>
        <taxon>Vertebrata</taxon>
        <taxon>Euteleostomi</taxon>
        <taxon>Amphibia</taxon>
        <taxon>Gymnophiona</taxon>
        <taxon>Siphonopidae</taxon>
        <taxon>Microcaecilia</taxon>
    </lineage>
</organism>
<keyword evidence="14" id="KW-1185">Reference proteome</keyword>
<dbReference type="KEGG" id="muo:115457349"/>
<dbReference type="Gene3D" id="1.20.1070.10">
    <property type="entry name" value="Rhodopsin 7-helix transmembrane proteins"/>
    <property type="match status" value="1"/>
</dbReference>
<evidence type="ECO:0000313" key="15">
    <source>
        <dbReference type="RefSeq" id="XP_030042626.1"/>
    </source>
</evidence>
<dbReference type="PRINTS" id="PR00245">
    <property type="entry name" value="OLFACTORYR"/>
</dbReference>
<dbReference type="FunFam" id="1.20.1070.10:FF:000001">
    <property type="entry name" value="Olfactory receptor"/>
    <property type="match status" value="1"/>
</dbReference>